<evidence type="ECO:0000256" key="2">
    <source>
        <dbReference type="ARBA" id="ARBA00022649"/>
    </source>
</evidence>
<keyword evidence="4" id="KW-0255">Endonuclease</keyword>
<dbReference type="PANTHER" id="PTHR38039:SF1">
    <property type="entry name" value="TOXIN YOEB"/>
    <property type="match status" value="1"/>
</dbReference>
<organism evidence="7">
    <name type="scientific">hydrocarbon metagenome</name>
    <dbReference type="NCBI Taxonomy" id="938273"/>
    <lineage>
        <taxon>unclassified sequences</taxon>
        <taxon>metagenomes</taxon>
        <taxon>ecological metagenomes</taxon>
    </lineage>
</organism>
<reference evidence="7" key="1">
    <citation type="journal article" date="2015" name="Proc. Natl. Acad. Sci. U.S.A.">
        <title>Networks of energetic and metabolic interactions define dynamics in microbial communities.</title>
        <authorList>
            <person name="Embree M."/>
            <person name="Liu J.K."/>
            <person name="Al-Bassam M.M."/>
            <person name="Zengler K."/>
        </authorList>
    </citation>
    <scope>NUCLEOTIDE SEQUENCE</scope>
</reference>
<keyword evidence="5" id="KW-0378">Hydrolase</keyword>
<dbReference type="Pfam" id="PF06769">
    <property type="entry name" value="YoeB_toxin"/>
    <property type="match status" value="1"/>
</dbReference>
<keyword evidence="3" id="KW-0540">Nuclease</keyword>
<keyword evidence="2" id="KW-1277">Toxin-antitoxin system</keyword>
<evidence type="ECO:0000256" key="4">
    <source>
        <dbReference type="ARBA" id="ARBA00022759"/>
    </source>
</evidence>
<dbReference type="SUPFAM" id="SSF143011">
    <property type="entry name" value="RelE-like"/>
    <property type="match status" value="1"/>
</dbReference>
<dbReference type="EMBL" id="LNQE01000471">
    <property type="protein sequence ID" value="KUG26403.1"/>
    <property type="molecule type" value="Genomic_DNA"/>
</dbReference>
<dbReference type="GO" id="GO:0004519">
    <property type="term" value="F:endonuclease activity"/>
    <property type="evidence" value="ECO:0007669"/>
    <property type="project" value="UniProtKB-KW"/>
</dbReference>
<dbReference type="PANTHER" id="PTHR38039">
    <property type="entry name" value="TOXIN YOEB"/>
    <property type="match status" value="1"/>
</dbReference>
<comment type="similarity">
    <text evidence="1">Belongs to the YoeB family.</text>
</comment>
<evidence type="ECO:0000256" key="3">
    <source>
        <dbReference type="ARBA" id="ARBA00022722"/>
    </source>
</evidence>
<dbReference type="InterPro" id="IPR035093">
    <property type="entry name" value="RelE/ParE_toxin_dom_sf"/>
</dbReference>
<dbReference type="GO" id="GO:0006401">
    <property type="term" value="P:RNA catabolic process"/>
    <property type="evidence" value="ECO:0007669"/>
    <property type="project" value="InterPro"/>
</dbReference>
<proteinExistence type="inferred from homology"/>
<dbReference type="GO" id="GO:0016787">
    <property type="term" value="F:hydrolase activity"/>
    <property type="evidence" value="ECO:0007669"/>
    <property type="project" value="UniProtKB-KW"/>
</dbReference>
<gene>
    <name evidence="7" type="ORF">ASZ90_003760</name>
</gene>
<evidence type="ECO:0000256" key="1">
    <source>
        <dbReference type="ARBA" id="ARBA00008172"/>
    </source>
</evidence>
<dbReference type="NCBIfam" id="TIGR02116">
    <property type="entry name" value="toxin_Txe_YoeB"/>
    <property type="match status" value="1"/>
</dbReference>
<dbReference type="InterPro" id="IPR009614">
    <property type="entry name" value="YoeB_toxin"/>
</dbReference>
<accession>A0A0W8G1M0</accession>
<evidence type="ECO:0000313" key="7">
    <source>
        <dbReference type="EMBL" id="KUG26403.1"/>
    </source>
</evidence>
<evidence type="ECO:0000256" key="6">
    <source>
        <dbReference type="ARBA" id="ARBA00030388"/>
    </source>
</evidence>
<dbReference type="AlphaFoldDB" id="A0A0W8G1M0"/>
<protein>
    <recommendedName>
        <fullName evidence="6">Putative mRNA interferase YoeB</fullName>
    </recommendedName>
</protein>
<dbReference type="GO" id="GO:0045892">
    <property type="term" value="P:negative regulation of DNA-templated transcription"/>
    <property type="evidence" value="ECO:0007669"/>
    <property type="project" value="TreeGrafter"/>
</dbReference>
<sequence>MEKEFKIFWADEAVKQLDELKKSKIENLDSYLSKIIELLESIKKDPFKGLGKPEPLKEYYPKSWSRRINKKDRLIYKVEKDKVFIISIIGHYD</sequence>
<name>A0A0W8G1M0_9ZZZZ</name>
<comment type="caution">
    <text evidence="7">The sequence shown here is derived from an EMBL/GenBank/DDBJ whole genome shotgun (WGS) entry which is preliminary data.</text>
</comment>
<dbReference type="Gene3D" id="3.30.2310.20">
    <property type="entry name" value="RelE-like"/>
    <property type="match status" value="1"/>
</dbReference>
<evidence type="ECO:0000256" key="5">
    <source>
        <dbReference type="ARBA" id="ARBA00022801"/>
    </source>
</evidence>